<comment type="caution">
    <text evidence="13">The sequence shown here is derived from an EMBL/GenBank/DDBJ whole genome shotgun (WGS) entry which is preliminary data.</text>
</comment>
<dbReference type="InterPro" id="IPR029046">
    <property type="entry name" value="LolA/LolB/LppX"/>
</dbReference>
<dbReference type="InterPro" id="IPR006311">
    <property type="entry name" value="TAT_signal"/>
</dbReference>
<evidence type="ECO:0000256" key="8">
    <source>
        <dbReference type="ARBA" id="ARBA00023136"/>
    </source>
</evidence>
<evidence type="ECO:0000256" key="12">
    <source>
        <dbReference type="ARBA" id="ARBA00023288"/>
    </source>
</evidence>
<keyword evidence="10" id="KW-0143">Chaperone</keyword>
<evidence type="ECO:0000313" key="14">
    <source>
        <dbReference type="Proteomes" id="UP000317763"/>
    </source>
</evidence>
<dbReference type="InterPro" id="IPR004565">
    <property type="entry name" value="OM_lipoprot_LolB"/>
</dbReference>
<evidence type="ECO:0000256" key="4">
    <source>
        <dbReference type="ARBA" id="ARBA00016202"/>
    </source>
</evidence>
<keyword evidence="5" id="KW-0813">Transport</keyword>
<evidence type="ECO:0000256" key="3">
    <source>
        <dbReference type="ARBA" id="ARBA00011245"/>
    </source>
</evidence>
<evidence type="ECO:0000256" key="5">
    <source>
        <dbReference type="ARBA" id="ARBA00022448"/>
    </source>
</evidence>
<gene>
    <name evidence="13" type="primary">lolB</name>
    <name evidence="13" type="ORF">Ttaiw_02274</name>
</gene>
<reference evidence="13 14" key="1">
    <citation type="submission" date="2019-07" db="EMBL/GenBank/DDBJ databases">
        <title>Tepidimonas taiwanensis I1-1 draft genome.</title>
        <authorList>
            <person name="Da Costa M.S."/>
            <person name="Froufe H.J.C."/>
            <person name="Egas C."/>
            <person name="Albuquerque L."/>
        </authorList>
    </citation>
    <scope>NUCLEOTIDE SEQUENCE [LARGE SCALE GENOMIC DNA]</scope>
    <source>
        <strain evidence="13 14">I1-1</strain>
    </source>
</reference>
<sequence>MTGLSSSLTRRGALSAALTLAVAVGTWGLTGCAVAPSAPPGGWSGRIALTLASEPAQRWSAAFDLEGSPTQGTLRLYTPLGQTLATVGWTADGAWLDRGDGAPTRYPDVATLTAELTGAALPVAALFDWLAGVARDVPGWRVDLSDHAAGRLRAQRLAPPPAADLRLTWRP</sequence>
<keyword evidence="12 13" id="KW-0449">Lipoprotein</keyword>
<evidence type="ECO:0000256" key="1">
    <source>
        <dbReference type="ARBA" id="ARBA00004459"/>
    </source>
</evidence>
<dbReference type="PROSITE" id="PS51318">
    <property type="entry name" value="TAT"/>
    <property type="match status" value="1"/>
</dbReference>
<comment type="subcellular location">
    <subcellularLocation>
        <location evidence="1">Cell outer membrane</location>
        <topology evidence="1">Lipid-anchor</topology>
    </subcellularLocation>
</comment>
<accession>A0A554X0T8</accession>
<dbReference type="EMBL" id="VJOM01000034">
    <property type="protein sequence ID" value="TSE29467.1"/>
    <property type="molecule type" value="Genomic_DNA"/>
</dbReference>
<keyword evidence="11" id="KW-0998">Cell outer membrane</keyword>
<dbReference type="Proteomes" id="UP000317763">
    <property type="component" value="Unassembled WGS sequence"/>
</dbReference>
<evidence type="ECO:0000256" key="11">
    <source>
        <dbReference type="ARBA" id="ARBA00023237"/>
    </source>
</evidence>
<protein>
    <recommendedName>
        <fullName evidence="4">Outer-membrane lipoprotein LolB</fullName>
    </recommendedName>
</protein>
<evidence type="ECO:0000256" key="6">
    <source>
        <dbReference type="ARBA" id="ARBA00022729"/>
    </source>
</evidence>
<dbReference type="SUPFAM" id="SSF89392">
    <property type="entry name" value="Prokaryotic lipoproteins and lipoprotein localization factors"/>
    <property type="match status" value="1"/>
</dbReference>
<keyword evidence="7" id="KW-0653">Protein transport</keyword>
<evidence type="ECO:0000256" key="10">
    <source>
        <dbReference type="ARBA" id="ARBA00023186"/>
    </source>
</evidence>
<dbReference type="Pfam" id="PF03550">
    <property type="entry name" value="LolB"/>
    <property type="match status" value="1"/>
</dbReference>
<dbReference type="GO" id="GO:0009279">
    <property type="term" value="C:cell outer membrane"/>
    <property type="evidence" value="ECO:0007669"/>
    <property type="project" value="UniProtKB-SubCell"/>
</dbReference>
<evidence type="ECO:0000256" key="2">
    <source>
        <dbReference type="ARBA" id="ARBA00009696"/>
    </source>
</evidence>
<organism evidence="13 14">
    <name type="scientific">Tepidimonas taiwanensis</name>
    <dbReference type="NCBI Taxonomy" id="307486"/>
    <lineage>
        <taxon>Bacteria</taxon>
        <taxon>Pseudomonadati</taxon>
        <taxon>Pseudomonadota</taxon>
        <taxon>Betaproteobacteria</taxon>
        <taxon>Burkholderiales</taxon>
        <taxon>Tepidimonas</taxon>
    </lineage>
</organism>
<dbReference type="GO" id="GO:0015031">
    <property type="term" value="P:protein transport"/>
    <property type="evidence" value="ECO:0007669"/>
    <property type="project" value="UniProtKB-KW"/>
</dbReference>
<keyword evidence="14" id="KW-1185">Reference proteome</keyword>
<dbReference type="STRING" id="307486.GCA_000807215_00505"/>
<proteinExistence type="inferred from homology"/>
<keyword evidence="9" id="KW-0564">Palmitate</keyword>
<comment type="subunit">
    <text evidence="3">Monomer.</text>
</comment>
<evidence type="ECO:0000256" key="9">
    <source>
        <dbReference type="ARBA" id="ARBA00023139"/>
    </source>
</evidence>
<dbReference type="Gene3D" id="2.50.20.10">
    <property type="entry name" value="Lipoprotein localisation LolA/LolB/LppX"/>
    <property type="match status" value="1"/>
</dbReference>
<name>A0A554X0T8_9BURK</name>
<dbReference type="RefSeq" id="WP_185974924.1">
    <property type="nucleotide sequence ID" value="NZ_CP083911.1"/>
</dbReference>
<evidence type="ECO:0000256" key="7">
    <source>
        <dbReference type="ARBA" id="ARBA00022927"/>
    </source>
</evidence>
<dbReference type="AlphaFoldDB" id="A0A554X0T8"/>
<evidence type="ECO:0000313" key="13">
    <source>
        <dbReference type="EMBL" id="TSE29467.1"/>
    </source>
</evidence>
<keyword evidence="6" id="KW-0732">Signal</keyword>
<keyword evidence="8" id="KW-0472">Membrane</keyword>
<comment type="similarity">
    <text evidence="2">Belongs to the LolB family.</text>
</comment>